<proteinExistence type="predicted"/>
<reference evidence="1" key="1">
    <citation type="submission" date="2021-11" db="EMBL/GenBank/DDBJ databases">
        <title>Fusarium solani-melongenae Genome sequencing and assembly.</title>
        <authorList>
            <person name="Xie S."/>
            <person name="Huang L."/>
            <person name="Zhang X."/>
        </authorList>
    </citation>
    <scope>NUCLEOTIDE SEQUENCE</scope>
    <source>
        <strain evidence="1">CRI 24-3</strain>
    </source>
</reference>
<sequence length="128" mass="14024">MLSQAKLPFLIHDIISTFAGLTFIFRPAAQLLPLTPSASLILQCYGGLILFTNLIAFVFLTRPFDETSRLVALAFAFWHCWPTHRAIVRLVYGIETQGDLGKTLGGPAVHLGVHGVLIAMFLWSGLTA</sequence>
<keyword evidence="2" id="KW-1185">Reference proteome</keyword>
<accession>A0ACD3ZPK7</accession>
<evidence type="ECO:0000313" key="2">
    <source>
        <dbReference type="Proteomes" id="UP000830768"/>
    </source>
</evidence>
<organism evidence="1 2">
    <name type="scientific">Fusarium solani subsp. cucurbitae</name>
    <name type="common">Neocosmosporum cucurbitae</name>
    <dbReference type="NCBI Taxonomy" id="2747967"/>
    <lineage>
        <taxon>Eukaryota</taxon>
        <taxon>Fungi</taxon>
        <taxon>Dikarya</taxon>
        <taxon>Ascomycota</taxon>
        <taxon>Pezizomycotina</taxon>
        <taxon>Sordariomycetes</taxon>
        <taxon>Hypocreomycetidae</taxon>
        <taxon>Hypocreales</taxon>
        <taxon>Nectriaceae</taxon>
        <taxon>Fusarium</taxon>
        <taxon>Fusarium solani species complex</taxon>
    </lineage>
</organism>
<dbReference type="EMBL" id="CP090041">
    <property type="protein sequence ID" value="UPL03270.1"/>
    <property type="molecule type" value="Genomic_DNA"/>
</dbReference>
<evidence type="ECO:0000313" key="1">
    <source>
        <dbReference type="EMBL" id="UPL03270.1"/>
    </source>
</evidence>
<name>A0ACD3ZPK7_FUSSC</name>
<gene>
    <name evidence="1" type="ORF">LCI18_014204</name>
</gene>
<dbReference type="Proteomes" id="UP000830768">
    <property type="component" value="Chromosome 13"/>
</dbReference>
<protein>
    <submittedName>
        <fullName evidence="1">Uncharacterized protein</fullName>
    </submittedName>
</protein>